<dbReference type="GO" id="GO:0003676">
    <property type="term" value="F:nucleic acid binding"/>
    <property type="evidence" value="ECO:0007669"/>
    <property type="project" value="InterPro"/>
</dbReference>
<dbReference type="AlphaFoldDB" id="A0A840MRQ5"/>
<protein>
    <recommendedName>
        <fullName evidence="1">Shedu protein SduA C-terminal domain-containing protein</fullName>
    </recommendedName>
</protein>
<keyword evidence="3" id="KW-1185">Reference proteome</keyword>
<dbReference type="Proteomes" id="UP000575898">
    <property type="component" value="Unassembled WGS sequence"/>
</dbReference>
<dbReference type="InterPro" id="IPR011856">
    <property type="entry name" value="tRNA_endonuc-like_dom_sf"/>
</dbReference>
<evidence type="ECO:0000259" key="1">
    <source>
        <dbReference type="Pfam" id="PF14082"/>
    </source>
</evidence>
<dbReference type="Pfam" id="PF14082">
    <property type="entry name" value="SduA_C"/>
    <property type="match status" value="1"/>
</dbReference>
<dbReference type="Gene3D" id="3.40.1350.10">
    <property type="match status" value="1"/>
</dbReference>
<evidence type="ECO:0000313" key="2">
    <source>
        <dbReference type="EMBL" id="MBB5019116.1"/>
    </source>
</evidence>
<gene>
    <name evidence="2" type="ORF">HNQ59_002414</name>
</gene>
<dbReference type="InterPro" id="IPR025359">
    <property type="entry name" value="SduA_C"/>
</dbReference>
<evidence type="ECO:0000313" key="3">
    <source>
        <dbReference type="Proteomes" id="UP000575898"/>
    </source>
</evidence>
<name>A0A840MRQ5_9PROT</name>
<accession>A0A840MRQ5</accession>
<proteinExistence type="predicted"/>
<comment type="caution">
    <text evidence="2">The sequence shown here is derived from an EMBL/GenBank/DDBJ whole genome shotgun (WGS) entry which is preliminary data.</text>
</comment>
<dbReference type="EMBL" id="JACHHY010000014">
    <property type="protein sequence ID" value="MBB5019116.1"/>
    <property type="molecule type" value="Genomic_DNA"/>
</dbReference>
<organism evidence="2 3">
    <name type="scientific">Chitinivorax tropicus</name>
    <dbReference type="NCBI Taxonomy" id="714531"/>
    <lineage>
        <taxon>Bacteria</taxon>
        <taxon>Pseudomonadati</taxon>
        <taxon>Pseudomonadota</taxon>
        <taxon>Betaproteobacteria</taxon>
        <taxon>Chitinivorax</taxon>
    </lineage>
</organism>
<sequence length="197" mass="22501">MIAARAKERDIQNLLKSNLDLIGQSVAFAPIKDEYIVFSEFPLGNGSVDFVVFTDRSRMDVVLIEIKGADFPFVNSDGRVHADINEAAQKIRERYAYIRSNYEYFRREVHSIRKEVEAGKQRYNSLLGPNGYLHVDPEKDIDIKGIVIGGTTRDDMTESRIRHQLEIDSPRIKFESWDSWLRKNGGVGGELCDAYAQ</sequence>
<reference evidence="2 3" key="1">
    <citation type="submission" date="2020-08" db="EMBL/GenBank/DDBJ databases">
        <title>Genomic Encyclopedia of Type Strains, Phase IV (KMG-IV): sequencing the most valuable type-strain genomes for metagenomic binning, comparative biology and taxonomic classification.</title>
        <authorList>
            <person name="Goeker M."/>
        </authorList>
    </citation>
    <scope>NUCLEOTIDE SEQUENCE [LARGE SCALE GENOMIC DNA]</scope>
    <source>
        <strain evidence="2 3">DSM 27165</strain>
    </source>
</reference>
<feature type="domain" description="Shedu protein SduA C-terminal" evidence="1">
    <location>
        <begin position="7"/>
        <end position="179"/>
    </location>
</feature>
<dbReference type="RefSeq" id="WP_184039424.1">
    <property type="nucleotide sequence ID" value="NZ_JACHHY010000014.1"/>
</dbReference>